<protein>
    <recommendedName>
        <fullName evidence="3">Gingipain domain-containing protein</fullName>
    </recommendedName>
</protein>
<accession>A0ABX1HJD0</accession>
<dbReference type="Proteomes" id="UP000717634">
    <property type="component" value="Unassembled WGS sequence"/>
</dbReference>
<dbReference type="NCBIfam" id="NF033707">
    <property type="entry name" value="T9SS_sortase"/>
    <property type="match status" value="1"/>
</dbReference>
<keyword evidence="5" id="KW-1185">Reference proteome</keyword>
<dbReference type="CDD" id="cd02258">
    <property type="entry name" value="Peptidase_C25_N"/>
    <property type="match status" value="1"/>
</dbReference>
<dbReference type="RefSeq" id="WP_168673567.1">
    <property type="nucleotide sequence ID" value="NZ_JAAVTK010000007.1"/>
</dbReference>
<gene>
    <name evidence="4" type="ORF">HBN54_002549</name>
</gene>
<dbReference type="InterPro" id="IPR001769">
    <property type="entry name" value="Gingipain"/>
</dbReference>
<reference evidence="4 5" key="1">
    <citation type="submission" date="2020-03" db="EMBL/GenBank/DDBJ databases">
        <title>Genomic Encyclopedia of Type Strains, Phase IV (KMG-V): Genome sequencing to study the core and pangenomes of soil and plant-associated prokaryotes.</title>
        <authorList>
            <person name="Whitman W."/>
        </authorList>
    </citation>
    <scope>NUCLEOTIDE SEQUENCE [LARGE SCALE GENOMIC DNA]</scope>
    <source>
        <strain evidence="4 5">1B</strain>
    </source>
</reference>
<dbReference type="Gene3D" id="3.40.50.10390">
    <property type="entry name" value="Gingipain r, domain 1"/>
    <property type="match status" value="1"/>
</dbReference>
<name>A0ABX1HJD0_9BACT</name>
<comment type="caution">
    <text evidence="4">The sequence shown here is derived from an EMBL/GenBank/DDBJ whole genome shotgun (WGS) entry which is preliminary data.</text>
</comment>
<feature type="domain" description="Gingipain" evidence="3">
    <location>
        <begin position="558"/>
        <end position="971"/>
    </location>
</feature>
<keyword evidence="1 2" id="KW-0732">Signal</keyword>
<proteinExistence type="predicted"/>
<dbReference type="Gene3D" id="3.40.50.1460">
    <property type="match status" value="1"/>
</dbReference>
<sequence length="1340" mass="145909">MRLSFLFVAFVGIIVGATAPAAKAQSDGTIAHGVVKWGGYIEVPSLNPRKQKVPGFSEAQLVLDDQVGWFSLRLSGDVRQGEFLNMVYEPFSAADAKLFNLSKLPAGPEAQLVTGVEMKQAVTFLRLRPVRRGPQSGQPERLVSFDYRYTPAGAGVAARGTASTRNYAAHSVLQSGDWYKLGVAENGNSKSGVYKLDKAALGKLGLPSGLNPNNLHLYGNAMGMLPQANAAYRPDDLMENNIMFVNSNNDNVLDDNEYFLFYSPGAHTWAAQGGMFRHRNNVYTDTAYYFLKVDARPGLRVPVKAAVPATGQPVSITNFTYRDFYEHDLVNLLHSGRNWVGEGFQVGGKQEFTLGGISDLVPNSQVRVTTNLLASSSVASAFQVTLNAQPLATQLIEARSGQPFSAETIVSSSTNQLSLSVPGNELRLGLTYNSNDPGASGYLDYFEINAERLLKLSGPQLEFRTLTNVGPGRQNRYVFAGLPTGAVVWDVTNPRRPEAMTLDASSSFIAPADTVREFVALQPGGDFSDHPVRAFGKVANQDLHALNSTVGAPMLDLVIVTHPTFLAQAKQLAAHRTTHDNLRVAVATTGQIYNEFGSGGQDVSAIRDFMKMLYDRAPAGKNMQLLLLGDASYDYKSDPYNDKSAEPDWWKKRVPFKTDANFDAFNQNYVPTYESRESQSPYPSYPPGFYGQASYSSDDFYGLLDDNEGEWDEQNLGSELFDIGVGRLPVRLPKGELNNTTQAQQMVNKVISYDAAAAYGKWRNRITLVSDDGNNNIFIDSSIGSDGIANIINATAPVYNVHKVYLDLYAQQAVAAGQRSPDANRAIDQSVEQGSLIVNYLGHGGPKGLADEQIVTNASVLALRNPNNLTFFTTGTCDFSTYDNPDFTSAGEQSLTDNATGGAVGLFTTTRVVEAGLNAGLNQRYFNRVLQPINGQMPNIGTIVMMSKNDYQAGGINNRNYTLLADPSMVLAYPKQTVVLDSVRQRVGKDWVTADTLHALARIRLHGKLLNNGALNATFTGRAQVTIYDKPTTVMTLGNEPGDTPSPVSIQESVIYGGQAEVVNGQFSLVFVVPKDINYQVGMGKISLYASDVTHSIDANGYQTRLAGGASRNAPEDNQPPRISLFMDSKAFVFGGLTGQTTTLLADLSDENGINTTGTGIGHDITAIIDHDPNKLLVLNESYVANVGDFTSGNVKNLFKDLSTGPHSLTVKAWDTYNNSAEKEIEFIVAHDVKLALDHVLNYPNPFAHSTTFFFDHNQAGSEPDNLDVQVQIFTVAGHLVRTLNAIVPSTVAHQQSISWNGRDDYDDQLARGVYVYRLTVRSQRNNSVASKYEKLVILN</sequence>
<dbReference type="Gene3D" id="2.60.40.4070">
    <property type="match status" value="1"/>
</dbReference>
<dbReference type="EMBL" id="JAAVTK010000007">
    <property type="protein sequence ID" value="NKI89950.1"/>
    <property type="molecule type" value="Genomic_DNA"/>
</dbReference>
<organism evidence="4 5">
    <name type="scientific">Hymenobacter artigasi</name>
    <dbReference type="NCBI Taxonomy" id="2719616"/>
    <lineage>
        <taxon>Bacteria</taxon>
        <taxon>Pseudomonadati</taxon>
        <taxon>Bacteroidota</taxon>
        <taxon>Cytophagia</taxon>
        <taxon>Cytophagales</taxon>
        <taxon>Hymenobacteraceae</taxon>
        <taxon>Hymenobacter</taxon>
    </lineage>
</organism>
<feature type="chain" id="PRO_5046443095" description="Gingipain domain-containing protein" evidence="2">
    <location>
        <begin position="25"/>
        <end position="1340"/>
    </location>
</feature>
<dbReference type="Pfam" id="PF01364">
    <property type="entry name" value="Peptidase_C25"/>
    <property type="match status" value="1"/>
</dbReference>
<feature type="signal peptide" evidence="2">
    <location>
        <begin position="1"/>
        <end position="24"/>
    </location>
</feature>
<evidence type="ECO:0000256" key="1">
    <source>
        <dbReference type="ARBA" id="ARBA00022729"/>
    </source>
</evidence>
<dbReference type="SUPFAM" id="SSF52129">
    <property type="entry name" value="Caspase-like"/>
    <property type="match status" value="1"/>
</dbReference>
<evidence type="ECO:0000259" key="3">
    <source>
        <dbReference type="Pfam" id="PF01364"/>
    </source>
</evidence>
<evidence type="ECO:0000313" key="5">
    <source>
        <dbReference type="Proteomes" id="UP000717634"/>
    </source>
</evidence>
<dbReference type="InterPro" id="IPR029030">
    <property type="entry name" value="Caspase-like_dom_sf"/>
</dbReference>
<evidence type="ECO:0000313" key="4">
    <source>
        <dbReference type="EMBL" id="NKI89950.1"/>
    </source>
</evidence>
<evidence type="ECO:0000256" key="2">
    <source>
        <dbReference type="SAM" id="SignalP"/>
    </source>
</evidence>
<dbReference type="InterPro" id="IPR029031">
    <property type="entry name" value="Gingipain_N_sf"/>
</dbReference>